<dbReference type="InterPro" id="IPR040449">
    <property type="entry name" value="Peptidase_S66_N"/>
</dbReference>
<keyword evidence="9" id="KW-1185">Reference proteome</keyword>
<keyword evidence="5" id="KW-0720">Serine protease</keyword>
<accession>A0ABT9SUR7</accession>
<dbReference type="SUPFAM" id="SSF52317">
    <property type="entry name" value="Class I glutamine amidotransferase-like"/>
    <property type="match status" value="1"/>
</dbReference>
<dbReference type="PIRSF" id="PIRSF028757">
    <property type="entry name" value="LD-carboxypeptidase"/>
    <property type="match status" value="1"/>
</dbReference>
<dbReference type="InterPro" id="IPR027478">
    <property type="entry name" value="LdcA_N"/>
</dbReference>
<name>A0ABT9SUR7_9GAMM</name>
<reference evidence="8 9" key="1">
    <citation type="submission" date="2023-07" db="EMBL/GenBank/DDBJ databases">
        <title>Sorghum-associated microbial communities from plants grown in Nebraska, USA.</title>
        <authorList>
            <person name="Schachtman D."/>
        </authorList>
    </citation>
    <scope>NUCLEOTIDE SEQUENCE [LARGE SCALE GENOMIC DNA]</scope>
    <source>
        <strain evidence="8 9">CC60</strain>
    </source>
</reference>
<dbReference type="InterPro" id="IPR040921">
    <property type="entry name" value="Peptidase_S66C"/>
</dbReference>
<evidence type="ECO:0000256" key="1">
    <source>
        <dbReference type="ARBA" id="ARBA00010233"/>
    </source>
</evidence>
<feature type="domain" description="LD-carboxypeptidase N-terminal" evidence="6">
    <location>
        <begin position="7"/>
        <end position="130"/>
    </location>
</feature>
<dbReference type="CDD" id="cd07025">
    <property type="entry name" value="Peptidase_S66"/>
    <property type="match status" value="1"/>
</dbReference>
<sequence length="319" mass="34770">MPTRLDIRLIAPSGYADDRAACARGIERLQAAGHTVHGGDVVDRVMLRFAGGDAERAADINQLARTDRPLPDLVMAVCGGYGAIALLERLDYDGLAARFLDESCVLVGHGDFTVLQCALYARSAIGTLHGPMLVRDFGQGYLRENTWRHFWHTALSPRTEMSWACGEGQHDMLVEGTLWGGNLSALCSLIGTPYLPRIDGGILYVEETGEQAYRVERMLYELKLAGVLDRQRAILVGGLGGQRTSEYDNGYDIDHALERFVRACGLPMLRGLAFGHGQDKWTLPFGGHAALEVVAGTARLAVFDYRYARAPLDGSTTSA</sequence>
<dbReference type="PANTHER" id="PTHR30237:SF2">
    <property type="entry name" value="MUREIN TETRAPEPTIDE CARBOXYPEPTIDASE"/>
    <property type="match status" value="1"/>
</dbReference>
<dbReference type="EC" id="3.4.17.13" evidence="8"/>
<keyword evidence="3" id="KW-0645">Protease</keyword>
<evidence type="ECO:0000259" key="7">
    <source>
        <dbReference type="Pfam" id="PF17676"/>
    </source>
</evidence>
<dbReference type="Gene3D" id="3.40.50.10740">
    <property type="entry name" value="Class I glutamine amidotransferase-like"/>
    <property type="match status" value="1"/>
</dbReference>
<comment type="caution">
    <text evidence="8">The sequence shown here is derived from an EMBL/GenBank/DDBJ whole genome shotgun (WGS) entry which is preliminary data.</text>
</comment>
<evidence type="ECO:0000313" key="9">
    <source>
        <dbReference type="Proteomes" id="UP001237737"/>
    </source>
</evidence>
<evidence type="ECO:0000256" key="2">
    <source>
        <dbReference type="ARBA" id="ARBA00022645"/>
    </source>
</evidence>
<gene>
    <name evidence="8" type="ORF">J2T07_000893</name>
</gene>
<dbReference type="InterPro" id="IPR027461">
    <property type="entry name" value="Carboxypeptidase_A_C_sf"/>
</dbReference>
<dbReference type="EMBL" id="JAUSSK010000001">
    <property type="protein sequence ID" value="MDQ0008734.1"/>
    <property type="molecule type" value="Genomic_DNA"/>
</dbReference>
<keyword evidence="2 8" id="KW-0121">Carboxypeptidase</keyword>
<keyword evidence="4 8" id="KW-0378">Hydrolase</keyword>
<protein>
    <submittedName>
        <fullName evidence="8">Muramoyltetrapeptide carboxypeptidase</fullName>
        <ecNumber evidence="8">3.4.17.13</ecNumber>
    </submittedName>
</protein>
<dbReference type="InterPro" id="IPR003507">
    <property type="entry name" value="S66_fam"/>
</dbReference>
<evidence type="ECO:0000256" key="5">
    <source>
        <dbReference type="ARBA" id="ARBA00022825"/>
    </source>
</evidence>
<evidence type="ECO:0000313" key="8">
    <source>
        <dbReference type="EMBL" id="MDQ0008734.1"/>
    </source>
</evidence>
<dbReference type="SUPFAM" id="SSF141986">
    <property type="entry name" value="LD-carboxypeptidase A C-terminal domain-like"/>
    <property type="match status" value="1"/>
</dbReference>
<feature type="domain" description="LD-carboxypeptidase C-terminal" evidence="7">
    <location>
        <begin position="175"/>
        <end position="291"/>
    </location>
</feature>
<dbReference type="PANTHER" id="PTHR30237">
    <property type="entry name" value="MURAMOYLTETRAPEPTIDE CARBOXYPEPTIDASE"/>
    <property type="match status" value="1"/>
</dbReference>
<evidence type="ECO:0000256" key="3">
    <source>
        <dbReference type="ARBA" id="ARBA00022670"/>
    </source>
</evidence>
<evidence type="ECO:0000256" key="4">
    <source>
        <dbReference type="ARBA" id="ARBA00022801"/>
    </source>
</evidence>
<dbReference type="RefSeq" id="WP_306847622.1">
    <property type="nucleotide sequence ID" value="NZ_JAUSSK010000001.1"/>
</dbReference>
<dbReference type="Pfam" id="PF02016">
    <property type="entry name" value="Peptidase_S66"/>
    <property type="match status" value="1"/>
</dbReference>
<dbReference type="Proteomes" id="UP001237737">
    <property type="component" value="Unassembled WGS sequence"/>
</dbReference>
<proteinExistence type="inferred from homology"/>
<dbReference type="GO" id="GO:0106415">
    <property type="term" value="F:muramoyltetrapeptide carboxypeptidase activity"/>
    <property type="evidence" value="ECO:0007669"/>
    <property type="project" value="UniProtKB-EC"/>
</dbReference>
<organism evidence="8 9">
    <name type="scientific">Luteibacter jiangsuensis</name>
    <dbReference type="NCBI Taxonomy" id="637577"/>
    <lineage>
        <taxon>Bacteria</taxon>
        <taxon>Pseudomonadati</taxon>
        <taxon>Pseudomonadota</taxon>
        <taxon>Gammaproteobacteria</taxon>
        <taxon>Lysobacterales</taxon>
        <taxon>Rhodanobacteraceae</taxon>
        <taxon>Luteibacter</taxon>
    </lineage>
</organism>
<dbReference type="InterPro" id="IPR029062">
    <property type="entry name" value="Class_I_gatase-like"/>
</dbReference>
<evidence type="ECO:0000259" key="6">
    <source>
        <dbReference type="Pfam" id="PF02016"/>
    </source>
</evidence>
<comment type="similarity">
    <text evidence="1">Belongs to the peptidase S66 family.</text>
</comment>
<dbReference type="Gene3D" id="3.50.30.60">
    <property type="entry name" value="LD-carboxypeptidase A C-terminal domain-like"/>
    <property type="match status" value="1"/>
</dbReference>
<dbReference type="Pfam" id="PF17676">
    <property type="entry name" value="Peptidase_S66C"/>
    <property type="match status" value="1"/>
</dbReference>